<dbReference type="EMBL" id="JAANXD010000063">
    <property type="protein sequence ID" value="MBS1258488.1"/>
    <property type="molecule type" value="Genomic_DNA"/>
</dbReference>
<evidence type="ECO:0000313" key="2">
    <source>
        <dbReference type="EMBL" id="MBS1258488.1"/>
    </source>
</evidence>
<gene>
    <name evidence="2" type="ORF">MAG551_01547</name>
</gene>
<comment type="caution">
    <text evidence="2">The sequence shown here is derived from an EMBL/GenBank/DDBJ whole genome shotgun (WGS) entry which is preliminary data.</text>
</comment>
<dbReference type="AlphaFoldDB" id="A0A941W3B1"/>
<name>A0A941W3B1_9BACT</name>
<dbReference type="Gene3D" id="2.40.10.220">
    <property type="entry name" value="predicted glycosyltransferase like domains"/>
    <property type="match status" value="1"/>
</dbReference>
<evidence type="ECO:0000313" key="3">
    <source>
        <dbReference type="Proteomes" id="UP000722750"/>
    </source>
</evidence>
<proteinExistence type="predicted"/>
<dbReference type="Proteomes" id="UP000722750">
    <property type="component" value="Unassembled WGS sequence"/>
</dbReference>
<organism evidence="2 3">
    <name type="scientific">Candidatus Scalindua arabica</name>
    <dbReference type="NCBI Taxonomy" id="1127984"/>
    <lineage>
        <taxon>Bacteria</taxon>
        <taxon>Pseudomonadati</taxon>
        <taxon>Planctomycetota</taxon>
        <taxon>Candidatus Brocadiia</taxon>
        <taxon>Candidatus Brocadiales</taxon>
        <taxon>Candidatus Scalinduaceae</taxon>
        <taxon>Candidatus Scalindua</taxon>
    </lineage>
</organism>
<accession>A0A941W3B1</accession>
<feature type="domain" description="PilZ" evidence="1">
    <location>
        <begin position="2"/>
        <end position="87"/>
    </location>
</feature>
<protein>
    <recommendedName>
        <fullName evidence="1">PilZ domain-containing protein</fullName>
    </recommendedName>
</protein>
<dbReference type="Pfam" id="PF07238">
    <property type="entry name" value="PilZ"/>
    <property type="match status" value="1"/>
</dbReference>
<sequence length="135" mass="15567">MRQFIRHPASLPIEYTFDNNIMHGKEFVKNIGEGGLCFGVSDYIEPGSVIFIRIPVCTPAFEAKGIVVWCCKNNGKYELGVKFADEATEFRVRMIEQVCHIKQYKKEILEKKGRKLSDEEAAVEWVEKYAKDFPE</sequence>
<evidence type="ECO:0000259" key="1">
    <source>
        <dbReference type="Pfam" id="PF07238"/>
    </source>
</evidence>
<dbReference type="InterPro" id="IPR009875">
    <property type="entry name" value="PilZ_domain"/>
</dbReference>
<dbReference type="GO" id="GO:0035438">
    <property type="term" value="F:cyclic-di-GMP binding"/>
    <property type="evidence" value="ECO:0007669"/>
    <property type="project" value="InterPro"/>
</dbReference>
<dbReference type="SUPFAM" id="SSF141371">
    <property type="entry name" value="PilZ domain-like"/>
    <property type="match status" value="1"/>
</dbReference>
<reference evidence="2" key="1">
    <citation type="journal article" date="2021" name="ISME J.">
        <title>Fine-scale metabolic discontinuity in a stratified prokaryote microbiome of a Red Sea deep halocline.</title>
        <authorList>
            <person name="Michoud G."/>
            <person name="Ngugi D.K."/>
            <person name="Barozzi A."/>
            <person name="Merlino G."/>
            <person name="Calleja M.L."/>
            <person name="Delgado-Huertas A."/>
            <person name="Moran X.A.G."/>
            <person name="Daffonchio D."/>
        </authorList>
    </citation>
    <scope>NUCLEOTIDE SEQUENCE</scope>
    <source>
        <strain evidence="2">SuakinDeep_MAG55_1</strain>
    </source>
</reference>